<dbReference type="InterPro" id="IPR038649">
    <property type="entry name" value="EXOI_SH3_sf"/>
</dbReference>
<dbReference type="Gene3D" id="3.30.1520.20">
    <property type="entry name" value="Exonuclease ExoI, domain 2"/>
    <property type="match status" value="1"/>
</dbReference>
<evidence type="ECO:0000256" key="2">
    <source>
        <dbReference type="ARBA" id="ARBA00012108"/>
    </source>
</evidence>
<dbReference type="InterPro" id="IPR013620">
    <property type="entry name" value="Exonuc_1_SH3"/>
</dbReference>
<dbReference type="InterPro" id="IPR036397">
    <property type="entry name" value="RNaseH_sf"/>
</dbReference>
<protein>
    <recommendedName>
        <fullName evidence="3">Exodeoxyribonuclease I</fullName>
        <ecNumber evidence="2">3.1.11.1</ecNumber>
    </recommendedName>
    <alternativeName>
        <fullName evidence="12">DNA deoxyribophosphodiesterase</fullName>
    </alternativeName>
</protein>
<dbReference type="GO" id="GO:0003677">
    <property type="term" value="F:DNA binding"/>
    <property type="evidence" value="ECO:0007669"/>
    <property type="project" value="UniProtKB-KW"/>
</dbReference>
<dbReference type="EMBL" id="AL954747">
    <property type="protein sequence ID" value="CAD84582.1"/>
    <property type="molecule type" value="Genomic_DNA"/>
</dbReference>
<dbReference type="PROSITE" id="PS51784">
    <property type="entry name" value="EXOI_SH3"/>
    <property type="match status" value="1"/>
</dbReference>
<dbReference type="GO" id="GO:0006281">
    <property type="term" value="P:DNA repair"/>
    <property type="evidence" value="ECO:0007669"/>
    <property type="project" value="UniProtKB-KW"/>
</dbReference>
<evidence type="ECO:0000259" key="16">
    <source>
        <dbReference type="PROSITE" id="PS51784"/>
    </source>
</evidence>
<keyword evidence="6" id="KW-0227">DNA damage</keyword>
<feature type="binding site" evidence="14">
    <location>
        <position position="162"/>
    </location>
    <ligand>
        <name>substrate</name>
    </ligand>
</feature>
<dbReference type="Gene3D" id="1.20.1280.70">
    <property type="entry name" value="Exonuclease ExoI, domain 3"/>
    <property type="match status" value="1"/>
</dbReference>
<keyword evidence="5 15" id="KW-0479">Metal-binding</keyword>
<dbReference type="PhylomeDB" id="Q82WK3"/>
<feature type="binding site" evidence="15">
    <location>
        <position position="183"/>
    </location>
    <ligand>
        <name>Mg(2+)</name>
        <dbReference type="ChEBI" id="CHEBI:18420"/>
        <label>2</label>
    </ligand>
</feature>
<gene>
    <name evidence="18" type="primary">sbcB</name>
    <name evidence="18" type="ordered locus">NE0671</name>
</gene>
<dbReference type="RefSeq" id="WP_011111292.1">
    <property type="nucleotide sequence ID" value="NC_004757.1"/>
</dbReference>
<feature type="domain" description="ExoI SH3-like" evidence="16">
    <location>
        <begin position="199"/>
        <end position="353"/>
    </location>
</feature>
<dbReference type="HOGENOM" id="CLU_043508_1_1_4"/>
<evidence type="ECO:0000256" key="13">
    <source>
        <dbReference type="ARBA" id="ARBA00046792"/>
    </source>
</evidence>
<dbReference type="Pfam" id="PF08411">
    <property type="entry name" value="ExoI_SH3"/>
    <property type="match status" value="1"/>
</dbReference>
<dbReference type="InterPro" id="IPR023607">
    <property type="entry name" value="Exodeoxyribonuclease_I"/>
</dbReference>
<name>Q82WK3_NITEU</name>
<dbReference type="InterPro" id="IPR058561">
    <property type="entry name" value="Exonuc_1_C"/>
</dbReference>
<dbReference type="Gene3D" id="1.10.287.1240">
    <property type="match status" value="1"/>
</dbReference>
<sequence length="496" mass="56691">MQTGNSTLYWHDYETSGATPRWDRPFQFAGLRTDEALNEIGDPLVIYCQPARDRLPHPEACLLTGITPQMAEARGLPEPEFIALIHAQLAQPGTCGVGYNTLRFDDEVTRFTLYRNFYDPYAREWQSGNSRWDVIDLARMTFALRPEGINWPINGEGKPSFRLEDITTANGLVHDSAHDALSDVRATIALARLLRAQQPRLYDWLFRLRDKRAAGNLLDMKTHAPVLHTSRMYSSEYGCTTLVMPLLPETGNANSVLVYDLRHDPAEFVLLDIDALAERLFTPKEELAEGLQRLPVKAVRLNKCPALAPQKVLNDEVANRIGLNVEQCQQHWQLLLQHPDFMQRIKQAYSGNKVFAENDADLALYDGFASDHDRNLFPLVRDAEPGKLADLAGKFQDERYIELLFRYRARNFPDTLSVQEEHHWQMHCRRQLGENAINGSLTLNEYHQKLLQLRTDCPQQAQLDILNELEAWGRVLAQENDLPWPPDHSGSEEQTD</sequence>
<dbReference type="GO" id="GO:0008310">
    <property type="term" value="F:single-stranded DNA 3'-5' DNA exonuclease activity"/>
    <property type="evidence" value="ECO:0007669"/>
    <property type="project" value="UniProtKB-EC"/>
</dbReference>
<evidence type="ECO:0000256" key="12">
    <source>
        <dbReference type="ARBA" id="ARBA00031220"/>
    </source>
</evidence>
<keyword evidence="8" id="KW-0269">Exonuclease</keyword>
<dbReference type="CDD" id="cd06138">
    <property type="entry name" value="ExoI_N"/>
    <property type="match status" value="1"/>
</dbReference>
<accession>Q82WK3</accession>
<dbReference type="Proteomes" id="UP000001416">
    <property type="component" value="Chromosome"/>
</dbReference>
<dbReference type="OrthoDB" id="9763470at2"/>
<dbReference type="InterPro" id="IPR034747">
    <property type="entry name" value="EXOI_SH3"/>
</dbReference>
<dbReference type="Pfam" id="PF26016">
    <property type="entry name" value="ExoI_C"/>
    <property type="match status" value="1"/>
</dbReference>
<keyword evidence="4" id="KW-0540">Nuclease</keyword>
<evidence type="ECO:0000256" key="15">
    <source>
        <dbReference type="PIRSR" id="PIRSR000977-2"/>
    </source>
</evidence>
<evidence type="ECO:0000259" key="17">
    <source>
        <dbReference type="PROSITE" id="PS51785"/>
    </source>
</evidence>
<dbReference type="Gene3D" id="3.30.420.10">
    <property type="entry name" value="Ribonuclease H-like superfamily/Ribonuclease H"/>
    <property type="match status" value="1"/>
</dbReference>
<comment type="catalytic activity">
    <reaction evidence="1">
        <text>Exonucleolytic cleavage in the 3'- to 5'-direction to yield nucleoside 5'-phosphates.</text>
        <dbReference type="EC" id="3.1.11.1"/>
    </reaction>
</comment>
<evidence type="ECO:0000256" key="8">
    <source>
        <dbReference type="ARBA" id="ARBA00022839"/>
    </source>
</evidence>
<dbReference type="GO" id="GO:0046872">
    <property type="term" value="F:metal ion binding"/>
    <property type="evidence" value="ECO:0007669"/>
    <property type="project" value="UniProtKB-KW"/>
</dbReference>
<dbReference type="NCBIfam" id="NF008746">
    <property type="entry name" value="PRK11779.1"/>
    <property type="match status" value="1"/>
</dbReference>
<dbReference type="PIRSF" id="PIRSF000977">
    <property type="entry name" value="Exodeoxyribonuclease_I"/>
    <property type="match status" value="1"/>
</dbReference>
<dbReference type="SUPFAM" id="SSF53098">
    <property type="entry name" value="Ribonuclease H-like"/>
    <property type="match status" value="1"/>
</dbReference>
<dbReference type="PROSITE" id="PS51785">
    <property type="entry name" value="EXOI_C"/>
    <property type="match status" value="1"/>
</dbReference>
<feature type="binding site" evidence="15">
    <location>
        <position position="12"/>
    </location>
    <ligand>
        <name>Mg(2+)</name>
        <dbReference type="ChEBI" id="CHEBI:18420"/>
        <label>1</label>
    </ligand>
</feature>
<dbReference type="AlphaFoldDB" id="Q82WK3"/>
<organism evidence="18 19">
    <name type="scientific">Nitrosomonas europaea (strain ATCC 19718 / CIP 103999 / KCTC 2705 / NBRC 14298)</name>
    <dbReference type="NCBI Taxonomy" id="228410"/>
    <lineage>
        <taxon>Bacteria</taxon>
        <taxon>Pseudomonadati</taxon>
        <taxon>Pseudomonadota</taxon>
        <taxon>Betaproteobacteria</taxon>
        <taxon>Nitrosomonadales</taxon>
        <taxon>Nitrosomonadaceae</taxon>
        <taxon>Nitrosomonas</taxon>
    </lineage>
</organism>
<dbReference type="InterPro" id="IPR012337">
    <property type="entry name" value="RNaseH-like_sf"/>
</dbReference>
<dbReference type="KEGG" id="neu:NE0671"/>
<dbReference type="FunFam" id="3.30.420.10:FF:000033">
    <property type="entry name" value="Exodeoxyribonuclease I"/>
    <property type="match status" value="1"/>
</dbReference>
<keyword evidence="9 15" id="KW-0460">Magnesium</keyword>
<dbReference type="Pfam" id="PF00929">
    <property type="entry name" value="RNase_T"/>
    <property type="match status" value="1"/>
</dbReference>
<keyword evidence="7 18" id="KW-0378">Hydrolase</keyword>
<comment type="cofactor">
    <cofactor evidence="15">
        <name>Mg(2+)</name>
        <dbReference type="ChEBI" id="CHEBI:18420"/>
    </cofactor>
    <text evidence="15">Binds 2 Mg(2+) ions per monomer.</text>
</comment>
<evidence type="ECO:0000313" key="19">
    <source>
        <dbReference type="Proteomes" id="UP000001416"/>
    </source>
</evidence>
<evidence type="ECO:0000256" key="14">
    <source>
        <dbReference type="PIRSR" id="PIRSR000977-1"/>
    </source>
</evidence>
<evidence type="ECO:0000256" key="1">
    <source>
        <dbReference type="ARBA" id="ARBA00000563"/>
    </source>
</evidence>
<evidence type="ECO:0000256" key="10">
    <source>
        <dbReference type="ARBA" id="ARBA00023125"/>
    </source>
</evidence>
<evidence type="ECO:0000256" key="11">
    <source>
        <dbReference type="ARBA" id="ARBA00023204"/>
    </source>
</evidence>
<keyword evidence="11" id="KW-0234">DNA repair</keyword>
<proteinExistence type="predicted"/>
<evidence type="ECO:0000256" key="4">
    <source>
        <dbReference type="ARBA" id="ARBA00022722"/>
    </source>
</evidence>
<dbReference type="STRING" id="228410.NE0671"/>
<keyword evidence="19" id="KW-1185">Reference proteome</keyword>
<dbReference type="GeneID" id="87103866"/>
<dbReference type="SMART" id="SM00479">
    <property type="entry name" value="EXOIII"/>
    <property type="match status" value="1"/>
</dbReference>
<evidence type="ECO:0000256" key="3">
    <source>
        <dbReference type="ARBA" id="ARBA00019900"/>
    </source>
</evidence>
<evidence type="ECO:0000313" key="18">
    <source>
        <dbReference type="EMBL" id="CAD84582.1"/>
    </source>
</evidence>
<evidence type="ECO:0000256" key="9">
    <source>
        <dbReference type="ARBA" id="ARBA00022842"/>
    </source>
</evidence>
<dbReference type="eggNOG" id="COG2925">
    <property type="taxonomic scope" value="Bacteria"/>
</dbReference>
<evidence type="ECO:0000256" key="6">
    <source>
        <dbReference type="ARBA" id="ARBA00022763"/>
    </source>
</evidence>
<evidence type="ECO:0000256" key="7">
    <source>
        <dbReference type="ARBA" id="ARBA00022801"/>
    </source>
</evidence>
<feature type="domain" description="ExoI C-terminal" evidence="17">
    <location>
        <begin position="356"/>
        <end position="477"/>
    </location>
</feature>
<keyword evidence="10" id="KW-0238">DNA-binding</keyword>
<comment type="subunit">
    <text evidence="13">Monomer. Interacts with ssb (via C-terminus); this interaction stimulates the exonuclease activity by recruiting the enzyme to its substrate.</text>
</comment>
<feature type="binding site" evidence="14">
    <location>
        <position position="14"/>
    </location>
    <ligand>
        <name>substrate</name>
    </ligand>
</feature>
<dbReference type="InterPro" id="IPR013520">
    <property type="entry name" value="Ribonucl_H"/>
</dbReference>
<evidence type="ECO:0000256" key="5">
    <source>
        <dbReference type="ARBA" id="ARBA00022723"/>
    </source>
</evidence>
<reference evidence="18 19" key="1">
    <citation type="journal article" date="2003" name="J. Bacteriol.">
        <title>Complete genome sequence of the ammonia-oxidizing bacterium and obligate chemolithoautotroph Nitrosomonas europaea.</title>
        <authorList>
            <person name="Chain P."/>
            <person name="Lamerdin J."/>
            <person name="Larimer F."/>
            <person name="Regala W."/>
            <person name="Land M."/>
            <person name="Hauser L."/>
            <person name="Hooper A."/>
            <person name="Klotz M."/>
            <person name="Norton J."/>
            <person name="Sayavedra-Soto L."/>
            <person name="Arciero D."/>
            <person name="Hommes N."/>
            <person name="Whittaker M."/>
            <person name="Arp D."/>
        </authorList>
    </citation>
    <scope>NUCLEOTIDE SEQUENCE [LARGE SCALE GENOMIC DNA]</scope>
    <source>
        <strain evidence="19">ATCC 19718 / CIP 103999 / KCTC 2705 / NBRC 14298</strain>
    </source>
</reference>
<feature type="binding site" evidence="15">
    <location>
        <position position="14"/>
    </location>
    <ligand>
        <name>Mg(2+)</name>
        <dbReference type="ChEBI" id="CHEBI:18420"/>
        <label>2</label>
    </ligand>
</feature>
<dbReference type="EC" id="3.1.11.1" evidence="2"/>